<gene>
    <name evidence="2" type="ORF">SAMN04487907_101411</name>
</gene>
<evidence type="ECO:0000256" key="1">
    <source>
        <dbReference type="SAM" id="SignalP"/>
    </source>
</evidence>
<reference evidence="3" key="1">
    <citation type="submission" date="2016-10" db="EMBL/GenBank/DDBJ databases">
        <authorList>
            <person name="Varghese N."/>
            <person name="Submissions S."/>
        </authorList>
    </citation>
    <scope>NUCLEOTIDE SEQUENCE [LARGE SCALE GENOMIC DNA]</scope>
    <source>
        <strain evidence="3">DSM 24499</strain>
    </source>
</reference>
<dbReference type="RefSeq" id="WP_092539722.1">
    <property type="nucleotide sequence ID" value="NZ_FOKV01000001.1"/>
</dbReference>
<organism evidence="2 3">
    <name type="scientific">Zunongwangia mangrovi</name>
    <dbReference type="NCBI Taxonomy" id="1334022"/>
    <lineage>
        <taxon>Bacteria</taxon>
        <taxon>Pseudomonadati</taxon>
        <taxon>Bacteroidota</taxon>
        <taxon>Flavobacteriia</taxon>
        <taxon>Flavobacteriales</taxon>
        <taxon>Flavobacteriaceae</taxon>
        <taxon>Zunongwangia</taxon>
    </lineage>
</organism>
<keyword evidence="3" id="KW-1185">Reference proteome</keyword>
<feature type="signal peptide" evidence="1">
    <location>
        <begin position="1"/>
        <end position="24"/>
    </location>
</feature>
<dbReference type="PROSITE" id="PS51257">
    <property type="entry name" value="PROKAR_LIPOPROTEIN"/>
    <property type="match status" value="1"/>
</dbReference>
<keyword evidence="1" id="KW-0732">Signal</keyword>
<dbReference type="STRING" id="1334022.SAMN04487907_101411"/>
<protein>
    <recommendedName>
        <fullName evidence="4">Lipoprotein</fullName>
    </recommendedName>
</protein>
<name>A0A1I1DQ85_9FLAO</name>
<evidence type="ECO:0000313" key="2">
    <source>
        <dbReference type="EMBL" id="SFB74860.1"/>
    </source>
</evidence>
<dbReference type="EMBL" id="FOKV01000001">
    <property type="protein sequence ID" value="SFB74860.1"/>
    <property type="molecule type" value="Genomic_DNA"/>
</dbReference>
<sequence>MSALKLASLLFFIFLFSGCSSDDAEVVIDNLSYEIIFESQLSYSRGEKIPKQYKVFTDREDWLDFIPTIEEVNPDRAENLENIDFDFTNANLIIVVGEFYNSCCTKITINQVYKRSGNIIVDFEESEPGDAGALSQTYLLLKTQKQN</sequence>
<dbReference type="AlphaFoldDB" id="A0A1I1DQ85"/>
<evidence type="ECO:0000313" key="3">
    <source>
        <dbReference type="Proteomes" id="UP000199438"/>
    </source>
</evidence>
<dbReference type="Proteomes" id="UP000199438">
    <property type="component" value="Unassembled WGS sequence"/>
</dbReference>
<dbReference type="OrthoDB" id="1439488at2"/>
<feature type="chain" id="PRO_5011704132" description="Lipoprotein" evidence="1">
    <location>
        <begin position="25"/>
        <end position="147"/>
    </location>
</feature>
<evidence type="ECO:0008006" key="4">
    <source>
        <dbReference type="Google" id="ProtNLM"/>
    </source>
</evidence>
<accession>A0A1I1DQ85</accession>
<proteinExistence type="predicted"/>